<proteinExistence type="predicted"/>
<sequence length="81" mass="9359">MFCSVKAFEGQQYSTLKRQCLQSGLLFEDPRFPAKDDSLFLHGNRIGRVVWKRPRVSLCPTHIRPALSNVCFKSESLYLCH</sequence>
<reference evidence="1" key="1">
    <citation type="submission" date="2025-08" db="UniProtKB">
        <authorList>
            <consortium name="Ensembl"/>
        </authorList>
    </citation>
    <scope>IDENTIFICATION</scope>
</reference>
<accession>A0A3B4AGU6</accession>
<dbReference type="STRING" id="409849.ENSPMGP00000016313"/>
<name>A0A3B4AGU6_9GOBI</name>
<dbReference type="Proteomes" id="UP000261520">
    <property type="component" value="Unplaced"/>
</dbReference>
<protein>
    <recommendedName>
        <fullName evidence="3">Calpain catalytic domain-containing protein</fullName>
    </recommendedName>
</protein>
<dbReference type="SUPFAM" id="SSF54001">
    <property type="entry name" value="Cysteine proteinases"/>
    <property type="match status" value="1"/>
</dbReference>
<reference evidence="1" key="2">
    <citation type="submission" date="2025-09" db="UniProtKB">
        <authorList>
            <consortium name="Ensembl"/>
        </authorList>
    </citation>
    <scope>IDENTIFICATION</scope>
</reference>
<evidence type="ECO:0000313" key="1">
    <source>
        <dbReference type="Ensembl" id="ENSPMGP00000016313.1"/>
    </source>
</evidence>
<evidence type="ECO:0000313" key="2">
    <source>
        <dbReference type="Proteomes" id="UP000261520"/>
    </source>
</evidence>
<dbReference type="AlphaFoldDB" id="A0A3B4AGU6"/>
<dbReference type="Ensembl" id="ENSPMGT00000017410.1">
    <property type="protein sequence ID" value="ENSPMGP00000016313.1"/>
    <property type="gene ID" value="ENSPMGG00000013392.1"/>
</dbReference>
<dbReference type="InterPro" id="IPR038765">
    <property type="entry name" value="Papain-like_cys_pep_sf"/>
</dbReference>
<organism evidence="1 2">
    <name type="scientific">Periophthalmus magnuspinnatus</name>
    <dbReference type="NCBI Taxonomy" id="409849"/>
    <lineage>
        <taxon>Eukaryota</taxon>
        <taxon>Metazoa</taxon>
        <taxon>Chordata</taxon>
        <taxon>Craniata</taxon>
        <taxon>Vertebrata</taxon>
        <taxon>Euteleostomi</taxon>
        <taxon>Actinopterygii</taxon>
        <taxon>Neopterygii</taxon>
        <taxon>Teleostei</taxon>
        <taxon>Neoteleostei</taxon>
        <taxon>Acanthomorphata</taxon>
        <taxon>Gobiaria</taxon>
        <taxon>Gobiiformes</taxon>
        <taxon>Gobioidei</taxon>
        <taxon>Gobiidae</taxon>
        <taxon>Oxudercinae</taxon>
        <taxon>Periophthalmus</taxon>
    </lineage>
</organism>
<evidence type="ECO:0008006" key="3">
    <source>
        <dbReference type="Google" id="ProtNLM"/>
    </source>
</evidence>
<keyword evidence="2" id="KW-1185">Reference proteome</keyword>